<feature type="region of interest" description="Disordered" evidence="2">
    <location>
        <begin position="317"/>
        <end position="370"/>
    </location>
</feature>
<dbReference type="PROSITE" id="PS50238">
    <property type="entry name" value="RHOGAP"/>
    <property type="match status" value="1"/>
</dbReference>
<evidence type="ECO:0000259" key="3">
    <source>
        <dbReference type="PROSITE" id="PS50238"/>
    </source>
</evidence>
<dbReference type="GO" id="GO:0005737">
    <property type="term" value="C:cytoplasm"/>
    <property type="evidence" value="ECO:0007669"/>
    <property type="project" value="TreeGrafter"/>
</dbReference>
<dbReference type="InterPro" id="IPR000198">
    <property type="entry name" value="RhoGAP_dom"/>
</dbReference>
<dbReference type="Gene3D" id="1.10.555.10">
    <property type="entry name" value="Rho GTPase activation protein"/>
    <property type="match status" value="1"/>
</dbReference>
<dbReference type="SMART" id="SM00324">
    <property type="entry name" value="RhoGAP"/>
    <property type="match status" value="1"/>
</dbReference>
<accession>A0A1I8HNC1</accession>
<evidence type="ECO:0000256" key="2">
    <source>
        <dbReference type="SAM" id="MobiDB-lite"/>
    </source>
</evidence>
<keyword evidence="4" id="KW-1185">Reference proteome</keyword>
<dbReference type="WBParaSite" id="maker-uti_cns_0006975-snap-gene-0.3-mRNA-1">
    <property type="protein sequence ID" value="maker-uti_cns_0006975-snap-gene-0.3-mRNA-1"/>
    <property type="gene ID" value="maker-uti_cns_0006975-snap-gene-0.3"/>
</dbReference>
<dbReference type="Pfam" id="PF00620">
    <property type="entry name" value="RhoGAP"/>
    <property type="match status" value="1"/>
</dbReference>
<dbReference type="PANTHER" id="PTHR14963:SF7">
    <property type="entry name" value="RHO GTPASE-ACTIVATING PROTEIN 19"/>
    <property type="match status" value="1"/>
</dbReference>
<keyword evidence="1" id="KW-0343">GTPase activation</keyword>
<proteinExistence type="predicted"/>
<reference evidence="5" key="1">
    <citation type="submission" date="2016-11" db="UniProtKB">
        <authorList>
            <consortium name="WormBaseParasite"/>
        </authorList>
    </citation>
    <scope>IDENTIFICATION</scope>
</reference>
<dbReference type="Proteomes" id="UP000095280">
    <property type="component" value="Unplaced"/>
</dbReference>
<feature type="domain" description="Rho-GAP" evidence="3">
    <location>
        <begin position="1"/>
        <end position="195"/>
    </location>
</feature>
<dbReference type="PANTHER" id="PTHR14963">
    <property type="entry name" value="RHO GTPASE ACTIVATING PROTEIN 18,19-RELATED"/>
    <property type="match status" value="1"/>
</dbReference>
<name>A0A1I8HNC1_9PLAT</name>
<evidence type="ECO:0000313" key="4">
    <source>
        <dbReference type="Proteomes" id="UP000095280"/>
    </source>
</evidence>
<evidence type="ECO:0000313" key="5">
    <source>
        <dbReference type="WBParaSite" id="maker-uti_cns_0006975-snap-gene-0.3-mRNA-1"/>
    </source>
</evidence>
<dbReference type="InterPro" id="IPR008936">
    <property type="entry name" value="Rho_GTPase_activation_prot"/>
</dbReference>
<feature type="compositionally biased region" description="Polar residues" evidence="2">
    <location>
        <begin position="337"/>
        <end position="370"/>
    </location>
</feature>
<sequence>YKVEGLFRKTGHCARQKALHQQLTAGATAAAPPLRCSTARTQPDVRIPDSTTVHDAANVLKMLLRGGDGQASILNQRLVDVLLAIEELTSAESLCGRTDSEQQLALCRQHRALRLFQLLLPETNASALLSILHLLSLVASCPETRMSVGSLGTVFGPVLLGGGVGQDQAEFHSLRKVEHLNRAVSLLISNCSLLSQVPRTFAEEVAGQWSALLLLVPDSAGSPIRFTRPAEPAAAAAVKAGDDPTAELCAHIRRMPESRRKRQLEKRLAEQEKLTGLSLGRQKQCQEPHRSLQKRLRLRSCTRLVTPAADAACQGTAEEDSLQQIRQPQSRRLCRSDSGSNTRPSGAYRSLSNSFGSGADSKSCSSRSGG</sequence>
<dbReference type="GO" id="GO:0005096">
    <property type="term" value="F:GTPase activator activity"/>
    <property type="evidence" value="ECO:0007669"/>
    <property type="project" value="UniProtKB-KW"/>
</dbReference>
<evidence type="ECO:0000256" key="1">
    <source>
        <dbReference type="ARBA" id="ARBA00022468"/>
    </source>
</evidence>
<organism evidence="4 5">
    <name type="scientific">Macrostomum lignano</name>
    <dbReference type="NCBI Taxonomy" id="282301"/>
    <lineage>
        <taxon>Eukaryota</taxon>
        <taxon>Metazoa</taxon>
        <taxon>Spiralia</taxon>
        <taxon>Lophotrochozoa</taxon>
        <taxon>Platyhelminthes</taxon>
        <taxon>Rhabditophora</taxon>
        <taxon>Macrostomorpha</taxon>
        <taxon>Macrostomida</taxon>
        <taxon>Macrostomidae</taxon>
        <taxon>Macrostomum</taxon>
    </lineage>
</organism>
<dbReference type="SUPFAM" id="SSF48350">
    <property type="entry name" value="GTPase activation domain, GAP"/>
    <property type="match status" value="1"/>
</dbReference>
<protein>
    <submittedName>
        <fullName evidence="5">Rho-GAP domain-containing protein</fullName>
    </submittedName>
</protein>
<dbReference type="AlphaFoldDB" id="A0A1I8HNC1"/>
<dbReference type="GO" id="GO:0007165">
    <property type="term" value="P:signal transduction"/>
    <property type="evidence" value="ECO:0007669"/>
    <property type="project" value="InterPro"/>
</dbReference>
<dbReference type="GO" id="GO:0051056">
    <property type="term" value="P:regulation of small GTPase mediated signal transduction"/>
    <property type="evidence" value="ECO:0007669"/>
    <property type="project" value="TreeGrafter"/>
</dbReference>